<dbReference type="EMBL" id="MTKO01000065">
    <property type="protein sequence ID" value="RWX46404.1"/>
    <property type="molecule type" value="Genomic_DNA"/>
</dbReference>
<accession>A0A444IZV7</accession>
<sequence>MTESKELSRKEAVERLKRFGITGEKVYLIDLILLIEMIWADGQAQPGELKVLENYLEKHVDRVNKRAGCLVLQLQDARDFVKPYINQRPNPDSIKSLRELVKPISFSSESGVTEKLKNELLHVVIDVGASSVTEYPYDLDERFNTEEKQCLFNIMGALS</sequence>
<organism evidence="1 2">
    <name type="scientific">Candidatus Electrothrix aarhusensis</name>
    <dbReference type="NCBI Taxonomy" id="1859131"/>
    <lineage>
        <taxon>Bacteria</taxon>
        <taxon>Pseudomonadati</taxon>
        <taxon>Thermodesulfobacteriota</taxon>
        <taxon>Desulfobulbia</taxon>
        <taxon>Desulfobulbales</taxon>
        <taxon>Desulfobulbaceae</taxon>
        <taxon>Candidatus Electrothrix</taxon>
    </lineage>
</organism>
<dbReference type="SUPFAM" id="SSF158682">
    <property type="entry name" value="TerB-like"/>
    <property type="match status" value="1"/>
</dbReference>
<keyword evidence="2" id="KW-1185">Reference proteome</keyword>
<dbReference type="InterPro" id="IPR029024">
    <property type="entry name" value="TerB-like"/>
</dbReference>
<evidence type="ECO:0000313" key="1">
    <source>
        <dbReference type="EMBL" id="RWX46404.1"/>
    </source>
</evidence>
<evidence type="ECO:0008006" key="3">
    <source>
        <dbReference type="Google" id="ProtNLM"/>
    </source>
</evidence>
<gene>
    <name evidence="1" type="ORF">H206_03096</name>
</gene>
<evidence type="ECO:0000313" key="2">
    <source>
        <dbReference type="Proteomes" id="UP000287853"/>
    </source>
</evidence>
<reference evidence="1 2" key="1">
    <citation type="submission" date="2017-01" db="EMBL/GenBank/DDBJ databases">
        <title>The cable genome- insights into the physiology and evolution of filamentous bacteria capable of sulfide oxidation via long distance electron transfer.</title>
        <authorList>
            <person name="Schreiber L."/>
            <person name="Bjerg J.T."/>
            <person name="Boggild A."/>
            <person name="Van De Vossenberg J."/>
            <person name="Meysman F."/>
            <person name="Nielsen L.P."/>
            <person name="Schramm A."/>
            <person name="Kjeldsen K.U."/>
        </authorList>
    </citation>
    <scope>NUCLEOTIDE SEQUENCE [LARGE SCALE GENOMIC DNA]</scope>
    <source>
        <strain evidence="1">MCF</strain>
    </source>
</reference>
<protein>
    <recommendedName>
        <fullName evidence="3">TerB family tellurite resistance protein</fullName>
    </recommendedName>
</protein>
<proteinExistence type="predicted"/>
<dbReference type="AlphaFoldDB" id="A0A444IZV7"/>
<dbReference type="Proteomes" id="UP000287853">
    <property type="component" value="Unassembled WGS sequence"/>
</dbReference>
<name>A0A444IZV7_9BACT</name>
<comment type="caution">
    <text evidence="1">The sequence shown here is derived from an EMBL/GenBank/DDBJ whole genome shotgun (WGS) entry which is preliminary data.</text>
</comment>